<dbReference type="GO" id="GO:0016020">
    <property type="term" value="C:membrane"/>
    <property type="evidence" value="ECO:0007669"/>
    <property type="project" value="InterPro"/>
</dbReference>
<accession>A0A171CGZ2</accession>
<dbReference type="Proteomes" id="UP000077701">
    <property type="component" value="Unassembled WGS sequence"/>
</dbReference>
<keyword evidence="1 7" id="KW-0812">Transmembrane</keyword>
<feature type="compositionally biased region" description="Low complexity" evidence="6">
    <location>
        <begin position="534"/>
        <end position="544"/>
    </location>
</feature>
<dbReference type="InterPro" id="IPR004089">
    <property type="entry name" value="MCPsignal_dom"/>
</dbReference>
<sequence length="570" mass="60824">MNVPPAHTSKRRGKLVTGFLNRPVAVKLMTLVGASLLALSACFAVTVVNNRAVDAANERLARLNEANAVVLQLDRMAADLKVDGLEAVTRDDPARQRERLEAQAESTREMLERLKAIDLPAGQRASVSRITTVFTEYIDVIAHFVDSAAADQAQARRSWQQVGVDNYLTSAVTRNERAFFAQSIEQAKADAADSRERATQLILVTVVVTAVILVLLARVVVISITRPLLRVRRSLAAMADGDMAVTSDVTTTDEVGQMARAMDQAQASVRNVVASVSASAQAVAAAGQEMASATDAVAESARRAASEAQAVSDTAASVSQNVEMVATGSEEMGASIQEIAGSALGAARVAGQAVEVAGQTTVQIGKLGESSREIATVVALITSIAEQTNLLALNATIEAARAGESGKGFAVVASEVKELAQETARATEDISRRVQAIQDDTAGGRHRDRPDQFGDRTDQRLPGRHRQRGRGADGHHQRDEPQRHGGGGGLPRHRGEHRRDRERVADDHRERRPLPAGRRRAQRDGPRAAGPGGALPLLTRTGVTEGRRRETGDRRAATGGRAFRWGRASP</sequence>
<dbReference type="PANTHER" id="PTHR32089">
    <property type="entry name" value="METHYL-ACCEPTING CHEMOTAXIS PROTEIN MCPB"/>
    <property type="match status" value="1"/>
</dbReference>
<keyword evidence="7" id="KW-0472">Membrane</keyword>
<dbReference type="SUPFAM" id="SSF58104">
    <property type="entry name" value="Methyl-accepting chemotaxis protein (MCP) signaling domain"/>
    <property type="match status" value="1"/>
</dbReference>
<evidence type="ECO:0000259" key="8">
    <source>
        <dbReference type="PROSITE" id="PS50111"/>
    </source>
</evidence>
<dbReference type="SMART" id="SM00304">
    <property type="entry name" value="HAMP"/>
    <property type="match status" value="1"/>
</dbReference>
<dbReference type="CDD" id="cd06225">
    <property type="entry name" value="HAMP"/>
    <property type="match status" value="1"/>
</dbReference>
<dbReference type="STRING" id="161355.PS9374_02338"/>
<dbReference type="Pfam" id="PF00015">
    <property type="entry name" value="MCPsignal"/>
    <property type="match status" value="1"/>
</dbReference>
<protein>
    <submittedName>
        <fullName evidence="10">Methyl-accepting chemotaxis protein</fullName>
    </submittedName>
</protein>
<keyword evidence="11" id="KW-1185">Reference proteome</keyword>
<feature type="region of interest" description="Disordered" evidence="6">
    <location>
        <begin position="425"/>
        <end position="570"/>
    </location>
</feature>
<feature type="compositionally biased region" description="Basic and acidic residues" evidence="6">
    <location>
        <begin position="470"/>
        <end position="483"/>
    </location>
</feature>
<feature type="compositionally biased region" description="Low complexity" evidence="6">
    <location>
        <begin position="557"/>
        <end position="570"/>
    </location>
</feature>
<evidence type="ECO:0000256" key="6">
    <source>
        <dbReference type="SAM" id="MobiDB-lite"/>
    </source>
</evidence>
<evidence type="ECO:0000256" key="1">
    <source>
        <dbReference type="ARBA" id="ARBA00022692"/>
    </source>
</evidence>
<dbReference type="RefSeq" id="WP_197286994.1">
    <property type="nucleotide sequence ID" value="NZ_BDCX01000005.1"/>
</dbReference>
<evidence type="ECO:0000259" key="9">
    <source>
        <dbReference type="PROSITE" id="PS50885"/>
    </source>
</evidence>
<evidence type="ECO:0000256" key="7">
    <source>
        <dbReference type="SAM" id="Phobius"/>
    </source>
</evidence>
<dbReference type="SMART" id="SM00283">
    <property type="entry name" value="MA"/>
    <property type="match status" value="1"/>
</dbReference>
<feature type="transmembrane region" description="Helical" evidence="7">
    <location>
        <begin position="201"/>
        <end position="224"/>
    </location>
</feature>
<evidence type="ECO:0000256" key="2">
    <source>
        <dbReference type="ARBA" id="ARBA00022989"/>
    </source>
</evidence>
<comment type="similarity">
    <text evidence="4">Belongs to the methyl-accepting chemotaxis (MCP) protein family.</text>
</comment>
<evidence type="ECO:0000256" key="4">
    <source>
        <dbReference type="ARBA" id="ARBA00029447"/>
    </source>
</evidence>
<gene>
    <name evidence="10" type="ORF">PS9374_02338</name>
</gene>
<keyword evidence="2 7" id="KW-1133">Transmembrane helix</keyword>
<evidence type="ECO:0000256" key="5">
    <source>
        <dbReference type="PROSITE-ProRule" id="PRU00284"/>
    </source>
</evidence>
<comment type="caution">
    <text evidence="10">The sequence shown here is derived from an EMBL/GenBank/DDBJ whole genome shotgun (WGS) entry which is preliminary data.</text>
</comment>
<dbReference type="GO" id="GO:0007165">
    <property type="term" value="P:signal transduction"/>
    <property type="evidence" value="ECO:0007669"/>
    <property type="project" value="UniProtKB-KW"/>
</dbReference>
<evidence type="ECO:0000256" key="3">
    <source>
        <dbReference type="ARBA" id="ARBA00023224"/>
    </source>
</evidence>
<feature type="domain" description="HAMP" evidence="9">
    <location>
        <begin position="222"/>
        <end position="274"/>
    </location>
</feature>
<dbReference type="Pfam" id="PF00672">
    <property type="entry name" value="HAMP"/>
    <property type="match status" value="1"/>
</dbReference>
<proteinExistence type="inferred from homology"/>
<feature type="domain" description="Methyl-accepting transducer" evidence="8">
    <location>
        <begin position="279"/>
        <end position="441"/>
    </location>
</feature>
<reference evidence="11" key="2">
    <citation type="submission" date="2016-04" db="EMBL/GenBank/DDBJ databases">
        <title>Planomonospora sphaerica JCM9374 whole genome shotgun sequence.</title>
        <authorList>
            <person name="Suzuki T."/>
            <person name="Dohra H."/>
            <person name="Kodani S."/>
        </authorList>
    </citation>
    <scope>NUCLEOTIDE SEQUENCE [LARGE SCALE GENOMIC DNA]</scope>
    <source>
        <strain evidence="11">JCM 9374</strain>
    </source>
</reference>
<evidence type="ECO:0000313" key="10">
    <source>
        <dbReference type="EMBL" id="GAT66688.1"/>
    </source>
</evidence>
<dbReference type="AlphaFoldDB" id="A0A171CGZ2"/>
<organism evidence="10 11">
    <name type="scientific">Planomonospora sphaerica</name>
    <dbReference type="NCBI Taxonomy" id="161355"/>
    <lineage>
        <taxon>Bacteria</taxon>
        <taxon>Bacillati</taxon>
        <taxon>Actinomycetota</taxon>
        <taxon>Actinomycetes</taxon>
        <taxon>Streptosporangiales</taxon>
        <taxon>Streptosporangiaceae</taxon>
        <taxon>Planomonospora</taxon>
    </lineage>
</organism>
<dbReference type="PANTHER" id="PTHR32089:SF112">
    <property type="entry name" value="LYSOZYME-LIKE PROTEIN-RELATED"/>
    <property type="match status" value="1"/>
</dbReference>
<name>A0A171CGZ2_9ACTN</name>
<evidence type="ECO:0000313" key="11">
    <source>
        <dbReference type="Proteomes" id="UP000077701"/>
    </source>
</evidence>
<keyword evidence="3 5" id="KW-0807">Transducer</keyword>
<dbReference type="InterPro" id="IPR003660">
    <property type="entry name" value="HAMP_dom"/>
</dbReference>
<dbReference type="PROSITE" id="PS50111">
    <property type="entry name" value="CHEMOTAXIS_TRANSDUC_2"/>
    <property type="match status" value="1"/>
</dbReference>
<feature type="compositionally biased region" description="Basic and acidic residues" evidence="6">
    <location>
        <begin position="545"/>
        <end position="556"/>
    </location>
</feature>
<dbReference type="PROSITE" id="PS50885">
    <property type="entry name" value="HAMP"/>
    <property type="match status" value="1"/>
</dbReference>
<dbReference type="Gene3D" id="1.10.287.950">
    <property type="entry name" value="Methyl-accepting chemotaxis protein"/>
    <property type="match status" value="1"/>
</dbReference>
<dbReference type="EMBL" id="BDCX01000005">
    <property type="protein sequence ID" value="GAT66688.1"/>
    <property type="molecule type" value="Genomic_DNA"/>
</dbReference>
<feature type="compositionally biased region" description="Basic and acidic residues" evidence="6">
    <location>
        <begin position="497"/>
        <end position="513"/>
    </location>
</feature>
<reference evidence="10 11" key="1">
    <citation type="journal article" date="2016" name="Genome Announc.">
        <title>Draft Genome Sequence of Planomonospora sphaerica JCM9374, a Rare Actinomycete.</title>
        <authorList>
            <person name="Dohra H."/>
            <person name="Suzuki T."/>
            <person name="Inoue Y."/>
            <person name="Kodani S."/>
        </authorList>
    </citation>
    <scope>NUCLEOTIDE SEQUENCE [LARGE SCALE GENOMIC DNA]</scope>
    <source>
        <strain evidence="10 11">JCM 9374</strain>
    </source>
</reference>
<feature type="compositionally biased region" description="Basic and acidic residues" evidence="6">
    <location>
        <begin position="442"/>
        <end position="461"/>
    </location>
</feature>